<proteinExistence type="predicted"/>
<dbReference type="Gene3D" id="1.25.40.10">
    <property type="entry name" value="Tetratricopeptide repeat domain"/>
    <property type="match status" value="1"/>
</dbReference>
<evidence type="ECO:0000256" key="3">
    <source>
        <dbReference type="PROSITE-ProRule" id="PRU00339"/>
    </source>
</evidence>
<evidence type="ECO:0000256" key="2">
    <source>
        <dbReference type="ARBA" id="ARBA00022803"/>
    </source>
</evidence>
<dbReference type="HOGENOM" id="CLU_037233_0_0_1"/>
<dbReference type="EMBL" id="KN831769">
    <property type="protein sequence ID" value="KIM47687.1"/>
    <property type="molecule type" value="Genomic_DNA"/>
</dbReference>
<dbReference type="GO" id="GO:0016020">
    <property type="term" value="C:membrane"/>
    <property type="evidence" value="ECO:0007669"/>
    <property type="project" value="TreeGrafter"/>
</dbReference>
<sequence length="494" mass="56507">MSLPQKTCTTQNAERLKNQGNELHQKRQYRAAYRKYSDAIKEDPTNAIYYANRAATSLALNEPPNSTPLMQKLGGGLELLHLWSQSVDAWKKALDCLPKDESATELDKRLRIQFNESLKEAEEALTAPIRAPVFYEAPKGTEMPWHRAKDWEQKLITANKMSISPCRHANIEFQEFTSGVETLKKVEQKVVNGQLMWYGKPTALVDLTNGIMRDRRSFHFDSDWIDTYNKQVFECEMFQAWTDGGAKKGQAEAPQRLKKLGWQPVRQALSTTIRIPTGAWVMSGFMASATGRYLAAFGFFSRAVEVLEWGRQIWNDVSVEHRGVIFELTFVRGVRRLQLSCMHECLAEEVKDCSFNKDDLAGLSRHMAAEVDANPPTPGSQIDPGFLASFWMYPKAEALSTLGWYHMQQGFAAEDEKGAKLEFARSSRYYMQCAQSYPEDEENVPYFLYIALEAYWWYGKALREIILLLHQIRDAIPKMKINWGNSESGICIEM</sequence>
<dbReference type="PANTHER" id="PTHR45831">
    <property type="entry name" value="LD24721P"/>
    <property type="match status" value="1"/>
</dbReference>
<dbReference type="GO" id="GO:0006620">
    <property type="term" value="P:post-translational protein targeting to endoplasmic reticulum membrane"/>
    <property type="evidence" value="ECO:0007669"/>
    <property type="project" value="TreeGrafter"/>
</dbReference>
<evidence type="ECO:0000256" key="1">
    <source>
        <dbReference type="ARBA" id="ARBA00022737"/>
    </source>
</evidence>
<dbReference type="PROSITE" id="PS50005">
    <property type="entry name" value="TPR"/>
    <property type="match status" value="1"/>
</dbReference>
<dbReference type="PANTHER" id="PTHR45831:SF5">
    <property type="entry name" value="STI1 DOMAIN-CONTAINING PROTEIN"/>
    <property type="match status" value="1"/>
</dbReference>
<evidence type="ECO:0000313" key="4">
    <source>
        <dbReference type="EMBL" id="KIM47687.1"/>
    </source>
</evidence>
<evidence type="ECO:0000313" key="5">
    <source>
        <dbReference type="Proteomes" id="UP000053424"/>
    </source>
</evidence>
<accession>A0A0C2Z345</accession>
<dbReference type="InterPro" id="IPR019734">
    <property type="entry name" value="TPR_rpt"/>
</dbReference>
<dbReference type="GO" id="GO:0072380">
    <property type="term" value="C:TRC complex"/>
    <property type="evidence" value="ECO:0007669"/>
    <property type="project" value="TreeGrafter"/>
</dbReference>
<dbReference type="STRING" id="686832.A0A0C2Z345"/>
<keyword evidence="5" id="KW-1185">Reference proteome</keyword>
<keyword evidence="2 3" id="KW-0802">TPR repeat</keyword>
<dbReference type="SMART" id="SM00028">
    <property type="entry name" value="TPR"/>
    <property type="match status" value="2"/>
</dbReference>
<dbReference type="Proteomes" id="UP000053424">
    <property type="component" value="Unassembled WGS sequence"/>
</dbReference>
<dbReference type="OrthoDB" id="2423701at2759"/>
<dbReference type="InterPro" id="IPR011990">
    <property type="entry name" value="TPR-like_helical_dom_sf"/>
</dbReference>
<gene>
    <name evidence="4" type="ORF">M413DRAFT_62476</name>
</gene>
<dbReference type="GO" id="GO:0060090">
    <property type="term" value="F:molecular adaptor activity"/>
    <property type="evidence" value="ECO:0007669"/>
    <property type="project" value="TreeGrafter"/>
</dbReference>
<name>A0A0C2Z345_HEBCY</name>
<reference evidence="4 5" key="1">
    <citation type="submission" date="2014-04" db="EMBL/GenBank/DDBJ databases">
        <authorList>
            <consortium name="DOE Joint Genome Institute"/>
            <person name="Kuo A."/>
            <person name="Gay G."/>
            <person name="Dore J."/>
            <person name="Kohler A."/>
            <person name="Nagy L.G."/>
            <person name="Floudas D."/>
            <person name="Copeland A."/>
            <person name="Barry K.W."/>
            <person name="Cichocki N."/>
            <person name="Veneault-Fourrey C."/>
            <person name="LaButti K."/>
            <person name="Lindquist E.A."/>
            <person name="Lipzen A."/>
            <person name="Lundell T."/>
            <person name="Morin E."/>
            <person name="Murat C."/>
            <person name="Sun H."/>
            <person name="Tunlid A."/>
            <person name="Henrissat B."/>
            <person name="Grigoriev I.V."/>
            <person name="Hibbett D.S."/>
            <person name="Martin F."/>
            <person name="Nordberg H.P."/>
            <person name="Cantor M.N."/>
            <person name="Hua S.X."/>
        </authorList>
    </citation>
    <scope>NUCLEOTIDE SEQUENCE [LARGE SCALE GENOMIC DNA]</scope>
    <source>
        <strain evidence="5">h7</strain>
    </source>
</reference>
<keyword evidence="1" id="KW-0677">Repeat</keyword>
<dbReference type="InterPro" id="IPR047150">
    <property type="entry name" value="SGT"/>
</dbReference>
<feature type="repeat" description="TPR" evidence="3">
    <location>
        <begin position="13"/>
        <end position="46"/>
    </location>
</feature>
<dbReference type="SUPFAM" id="SSF48452">
    <property type="entry name" value="TPR-like"/>
    <property type="match status" value="1"/>
</dbReference>
<organism evidence="4 5">
    <name type="scientific">Hebeloma cylindrosporum</name>
    <dbReference type="NCBI Taxonomy" id="76867"/>
    <lineage>
        <taxon>Eukaryota</taxon>
        <taxon>Fungi</taxon>
        <taxon>Dikarya</taxon>
        <taxon>Basidiomycota</taxon>
        <taxon>Agaricomycotina</taxon>
        <taxon>Agaricomycetes</taxon>
        <taxon>Agaricomycetidae</taxon>
        <taxon>Agaricales</taxon>
        <taxon>Agaricineae</taxon>
        <taxon>Hymenogastraceae</taxon>
        <taxon>Hebeloma</taxon>
    </lineage>
</organism>
<dbReference type="AlphaFoldDB" id="A0A0C2Z345"/>
<protein>
    <submittedName>
        <fullName evidence="4">Uncharacterized protein</fullName>
    </submittedName>
</protein>
<reference evidence="5" key="2">
    <citation type="submission" date="2015-01" db="EMBL/GenBank/DDBJ databases">
        <title>Evolutionary Origins and Diversification of the Mycorrhizal Mutualists.</title>
        <authorList>
            <consortium name="DOE Joint Genome Institute"/>
            <consortium name="Mycorrhizal Genomics Consortium"/>
            <person name="Kohler A."/>
            <person name="Kuo A."/>
            <person name="Nagy L.G."/>
            <person name="Floudas D."/>
            <person name="Copeland A."/>
            <person name="Barry K.W."/>
            <person name="Cichocki N."/>
            <person name="Veneault-Fourrey C."/>
            <person name="LaButti K."/>
            <person name="Lindquist E.A."/>
            <person name="Lipzen A."/>
            <person name="Lundell T."/>
            <person name="Morin E."/>
            <person name="Murat C."/>
            <person name="Riley R."/>
            <person name="Ohm R."/>
            <person name="Sun H."/>
            <person name="Tunlid A."/>
            <person name="Henrissat B."/>
            <person name="Grigoriev I.V."/>
            <person name="Hibbett D.S."/>
            <person name="Martin F."/>
        </authorList>
    </citation>
    <scope>NUCLEOTIDE SEQUENCE [LARGE SCALE GENOMIC DNA]</scope>
    <source>
        <strain evidence="5">h7</strain>
    </source>
</reference>